<name>A0ABT7I8A3_9GAMM</name>
<feature type="transmembrane region" description="Helical" evidence="9">
    <location>
        <begin position="126"/>
        <end position="148"/>
    </location>
</feature>
<feature type="transmembrane region" description="Helical" evidence="9">
    <location>
        <begin position="364"/>
        <end position="386"/>
    </location>
</feature>
<evidence type="ECO:0000256" key="8">
    <source>
        <dbReference type="ARBA" id="ARBA00023136"/>
    </source>
</evidence>
<comment type="subcellular location">
    <subcellularLocation>
        <location evidence="1">Cell inner membrane</location>
        <topology evidence="1">Multi-pass membrane protein</topology>
    </subcellularLocation>
    <subcellularLocation>
        <location evidence="9">Cell membrane</location>
        <topology evidence="9">Multi-pass membrane protein</topology>
    </subcellularLocation>
</comment>
<keyword evidence="4" id="KW-1003">Cell membrane</keyword>
<evidence type="ECO:0000256" key="1">
    <source>
        <dbReference type="ARBA" id="ARBA00004429"/>
    </source>
</evidence>
<feature type="transmembrane region" description="Helical" evidence="9">
    <location>
        <begin position="183"/>
        <end position="205"/>
    </location>
</feature>
<dbReference type="InterPro" id="IPR010065">
    <property type="entry name" value="AA_ABC_transptr_permease_3TM"/>
</dbReference>
<sequence>MKKQTTESRPAGPKPWYDPRVRSLVFQVVAIALVFWGGWTLVDNTLSNMENRGISTGFGFLKETAGFGIIMSLVPYDATMTYGRTFFVGLMNTLLVSAMGVVTATILGFIIGVARLSRNWLVAKLALVYIEVIRNIPLLLQIFFWYFAVLGSLPSPRQSVEVGGSFFLNNRGLYLPEPMTQEGFGLVWGAVIVAIVAVIGLRAWAKKRQLATGQIFPTFRVGIAILVILPVVAYLSAGAPLEWELPALKGFNFAGGITIIPELAALWIALSLYTASFIAEIVRSGILSVSKGQTEAAKALGLPGGLTLRLVVIPQAMRVIIPPLTSQYLNLTKNSSLATAIGYPDLVAVFMGTTLNQTGQAVEVVAITMAVYLTISLLISLFMNIYNRAVAIKER</sequence>
<dbReference type="RefSeq" id="WP_285388423.1">
    <property type="nucleotide sequence ID" value="NZ_JASSVS010000001.1"/>
</dbReference>
<dbReference type="Pfam" id="PF00528">
    <property type="entry name" value="BPD_transp_1"/>
    <property type="match status" value="1"/>
</dbReference>
<comment type="similarity">
    <text evidence="2">Belongs to the binding-protein-dependent transport system permease family. HisMQ subfamily.</text>
</comment>
<dbReference type="EMBL" id="JASSVS010000001">
    <property type="protein sequence ID" value="MDL0429943.1"/>
    <property type="molecule type" value="Genomic_DNA"/>
</dbReference>
<reference evidence="11 12" key="1">
    <citation type="submission" date="2023-06" db="EMBL/GenBank/DDBJ databases">
        <title>Marinobacter azerbaijanicus a moderately halophilic, isolated from Urmia Lake in Azerbaijan region of Iran.</title>
        <authorList>
            <person name="Sanchez-Porro C."/>
            <person name="Aghdam E.M."/>
            <person name="Saheb S.M."/>
            <person name="Tarhriz V."/>
            <person name="Kazemi E."/>
            <person name="Ammozegar M.A."/>
            <person name="Ventosa A."/>
            <person name="Hejazi M.S."/>
        </authorList>
    </citation>
    <scope>NUCLEOTIDE SEQUENCE [LARGE SCALE GENOMIC DNA]</scope>
    <source>
        <strain evidence="11 12">TBZ242</strain>
    </source>
</reference>
<feature type="transmembrane region" description="Helical" evidence="9">
    <location>
        <begin position="217"/>
        <end position="237"/>
    </location>
</feature>
<evidence type="ECO:0000313" key="11">
    <source>
        <dbReference type="EMBL" id="MDL0429943.1"/>
    </source>
</evidence>
<protein>
    <submittedName>
        <fullName evidence="11">Amino acid ABC transporter permease</fullName>
    </submittedName>
</protein>
<keyword evidence="12" id="KW-1185">Reference proteome</keyword>
<comment type="caution">
    <text evidence="11">The sequence shown here is derived from an EMBL/GenBank/DDBJ whole genome shotgun (WGS) entry which is preliminary data.</text>
</comment>
<keyword evidence="3 9" id="KW-0813">Transport</keyword>
<dbReference type="InterPro" id="IPR043429">
    <property type="entry name" value="ArtM/GltK/GlnP/TcyL/YhdX-like"/>
</dbReference>
<dbReference type="PROSITE" id="PS50928">
    <property type="entry name" value="ABC_TM1"/>
    <property type="match status" value="1"/>
</dbReference>
<organism evidence="11 12">
    <name type="scientific">Marinobacter azerbaijanicus</name>
    <dbReference type="NCBI Taxonomy" id="3050455"/>
    <lineage>
        <taxon>Bacteria</taxon>
        <taxon>Pseudomonadati</taxon>
        <taxon>Pseudomonadota</taxon>
        <taxon>Gammaproteobacteria</taxon>
        <taxon>Pseudomonadales</taxon>
        <taxon>Marinobacteraceae</taxon>
        <taxon>Marinobacter</taxon>
    </lineage>
</organism>
<dbReference type="CDD" id="cd06261">
    <property type="entry name" value="TM_PBP2"/>
    <property type="match status" value="1"/>
</dbReference>
<evidence type="ECO:0000256" key="5">
    <source>
        <dbReference type="ARBA" id="ARBA00022692"/>
    </source>
</evidence>
<evidence type="ECO:0000256" key="2">
    <source>
        <dbReference type="ARBA" id="ARBA00010072"/>
    </source>
</evidence>
<evidence type="ECO:0000256" key="4">
    <source>
        <dbReference type="ARBA" id="ARBA00022475"/>
    </source>
</evidence>
<feature type="transmembrane region" description="Helical" evidence="9">
    <location>
        <begin position="54"/>
        <end position="74"/>
    </location>
</feature>
<dbReference type="SUPFAM" id="SSF161098">
    <property type="entry name" value="MetI-like"/>
    <property type="match status" value="2"/>
</dbReference>
<feature type="transmembrane region" description="Helical" evidence="9">
    <location>
        <begin position="257"/>
        <end position="279"/>
    </location>
</feature>
<evidence type="ECO:0000256" key="6">
    <source>
        <dbReference type="ARBA" id="ARBA00022970"/>
    </source>
</evidence>
<keyword evidence="8 9" id="KW-0472">Membrane</keyword>
<dbReference type="InterPro" id="IPR035906">
    <property type="entry name" value="MetI-like_sf"/>
</dbReference>
<proteinExistence type="inferred from homology"/>
<dbReference type="PANTHER" id="PTHR30614">
    <property type="entry name" value="MEMBRANE COMPONENT OF AMINO ACID ABC TRANSPORTER"/>
    <property type="match status" value="1"/>
</dbReference>
<dbReference type="Gene3D" id="1.10.3720.10">
    <property type="entry name" value="MetI-like"/>
    <property type="match status" value="1"/>
</dbReference>
<keyword evidence="5 9" id="KW-0812">Transmembrane</keyword>
<dbReference type="NCBIfam" id="TIGR01726">
    <property type="entry name" value="HEQRo_perm_3TM"/>
    <property type="match status" value="1"/>
</dbReference>
<evidence type="ECO:0000256" key="9">
    <source>
        <dbReference type="RuleBase" id="RU363032"/>
    </source>
</evidence>
<feature type="transmembrane region" description="Helical" evidence="9">
    <location>
        <begin position="24"/>
        <end position="42"/>
    </location>
</feature>
<dbReference type="InterPro" id="IPR000515">
    <property type="entry name" value="MetI-like"/>
</dbReference>
<feature type="domain" description="ABC transmembrane type-1" evidence="10">
    <location>
        <begin position="90"/>
        <end position="383"/>
    </location>
</feature>
<evidence type="ECO:0000256" key="3">
    <source>
        <dbReference type="ARBA" id="ARBA00022448"/>
    </source>
</evidence>
<feature type="transmembrane region" description="Helical" evidence="9">
    <location>
        <begin position="300"/>
        <end position="321"/>
    </location>
</feature>
<evidence type="ECO:0000256" key="7">
    <source>
        <dbReference type="ARBA" id="ARBA00022989"/>
    </source>
</evidence>
<evidence type="ECO:0000313" key="12">
    <source>
        <dbReference type="Proteomes" id="UP001227964"/>
    </source>
</evidence>
<dbReference type="PANTHER" id="PTHR30614:SF37">
    <property type="entry name" value="AMINO-ACID ABC TRANSPORTER PERMEASE PROTEIN YHDX-RELATED"/>
    <property type="match status" value="1"/>
</dbReference>
<keyword evidence="6" id="KW-0029">Amino-acid transport</keyword>
<accession>A0ABT7I8A3</accession>
<evidence type="ECO:0000259" key="10">
    <source>
        <dbReference type="PROSITE" id="PS50928"/>
    </source>
</evidence>
<feature type="transmembrane region" description="Helical" evidence="9">
    <location>
        <begin position="94"/>
        <end position="114"/>
    </location>
</feature>
<keyword evidence="7 9" id="KW-1133">Transmembrane helix</keyword>
<dbReference type="Proteomes" id="UP001227964">
    <property type="component" value="Unassembled WGS sequence"/>
</dbReference>
<gene>
    <name evidence="11" type="ORF">QPM17_02315</name>
</gene>